<comment type="caution">
    <text evidence="2">The sequence shown here is derived from an EMBL/GenBank/DDBJ whole genome shotgun (WGS) entry which is preliminary data.</text>
</comment>
<evidence type="ECO:0000313" key="3">
    <source>
        <dbReference type="Proteomes" id="UP000192721"/>
    </source>
</evidence>
<sequence>MNEELRLSGPLYPMATPAGAFYAVAGAEADLTRRLLFNILRLGHAVPLSEPLLSEWCDDELEQALATLYRLQRLEFVHGTAEPRPALAGNLESQLPELLEALSGSGQALLADDNGLYYATAGFHHETAEEIAALAGDLMSLSRRHHLLLKNHLNLGSAAWAAVDPAGRSQLAFYPLHVAQQAFALIIGGEPRLQSEAFVGLVELLARRYA</sequence>
<gene>
    <name evidence="2" type="ORF">B0T45_06390</name>
    <name evidence="1" type="ORF">J1C50_16430</name>
</gene>
<keyword evidence="4" id="KW-1185">Reference proteome</keyword>
<protein>
    <submittedName>
        <fullName evidence="1">Peptidase M23</fullName>
    </submittedName>
</protein>
<proteinExistence type="predicted"/>
<evidence type="ECO:0000313" key="1">
    <source>
        <dbReference type="EMBL" id="MBO0417099.1"/>
    </source>
</evidence>
<dbReference type="SUPFAM" id="SSF103196">
    <property type="entry name" value="Roadblock/LC7 domain"/>
    <property type="match status" value="1"/>
</dbReference>
<dbReference type="OrthoDB" id="5295752at2"/>
<dbReference type="EMBL" id="MUKV01000005">
    <property type="protein sequence ID" value="OQS42409.1"/>
    <property type="molecule type" value="Genomic_DNA"/>
</dbReference>
<dbReference type="EMBL" id="JAFLRD010000013">
    <property type="protein sequence ID" value="MBO0417099.1"/>
    <property type="molecule type" value="Genomic_DNA"/>
</dbReference>
<dbReference type="Proteomes" id="UP000192721">
    <property type="component" value="Unassembled WGS sequence"/>
</dbReference>
<evidence type="ECO:0000313" key="4">
    <source>
        <dbReference type="Proteomes" id="UP000664349"/>
    </source>
</evidence>
<reference evidence="2 3" key="1">
    <citation type="submission" date="2017-02" db="EMBL/GenBank/DDBJ databases">
        <title>Chromobacterium haemolyticum H5244.</title>
        <authorList>
            <person name="Gulvik C.A."/>
        </authorList>
    </citation>
    <scope>NUCLEOTIDE SEQUENCE [LARGE SCALE GENOMIC DNA]</scope>
    <source>
        <strain evidence="2 3">H5244</strain>
    </source>
</reference>
<dbReference type="RefSeq" id="WP_019100999.1">
    <property type="nucleotide sequence ID" value="NZ_AP019312.1"/>
</dbReference>
<dbReference type="GeneID" id="58560456"/>
<evidence type="ECO:0000313" key="2">
    <source>
        <dbReference type="EMBL" id="OQS42409.1"/>
    </source>
</evidence>
<dbReference type="AlphaFoldDB" id="A0A1W0D5X2"/>
<dbReference type="Proteomes" id="UP000664349">
    <property type="component" value="Unassembled WGS sequence"/>
</dbReference>
<organism evidence="2 3">
    <name type="scientific">Chromobacterium haemolyticum</name>
    <dbReference type="NCBI Taxonomy" id="394935"/>
    <lineage>
        <taxon>Bacteria</taxon>
        <taxon>Pseudomonadati</taxon>
        <taxon>Pseudomonadota</taxon>
        <taxon>Betaproteobacteria</taxon>
        <taxon>Neisseriales</taxon>
        <taxon>Chromobacteriaceae</taxon>
        <taxon>Chromobacterium</taxon>
    </lineage>
</organism>
<accession>A0A1W0D5X2</accession>
<name>A0A1W0D5X2_9NEIS</name>
<reference evidence="1 4" key="2">
    <citation type="submission" date="2021-03" db="EMBL/GenBank/DDBJ databases">
        <title>First Case of infection caused by Chromobacterium haemolyticum derived from water in China.</title>
        <authorList>
            <person name="Chen J."/>
            <person name="Liu C."/>
        </authorList>
    </citation>
    <scope>NUCLEOTIDE SEQUENCE [LARGE SCALE GENOMIC DNA]</scope>
    <source>
        <strain evidence="1 4">WJ-5</strain>
    </source>
</reference>